<evidence type="ECO:0000313" key="2">
    <source>
        <dbReference type="Proteomes" id="UP000177268"/>
    </source>
</evidence>
<protein>
    <recommendedName>
        <fullName evidence="3">Alpha/beta hydrolase</fullName>
    </recommendedName>
</protein>
<dbReference type="PANTHER" id="PTHR15394:SF3">
    <property type="entry name" value="SERINE HYDROLASE RBBP9"/>
    <property type="match status" value="1"/>
</dbReference>
<reference evidence="1 2" key="1">
    <citation type="journal article" date="2016" name="Nat. Commun.">
        <title>Thousands of microbial genomes shed light on interconnected biogeochemical processes in an aquifer system.</title>
        <authorList>
            <person name="Anantharaman K."/>
            <person name="Brown C.T."/>
            <person name="Hug L.A."/>
            <person name="Sharon I."/>
            <person name="Castelle C.J."/>
            <person name="Probst A.J."/>
            <person name="Thomas B.C."/>
            <person name="Singh A."/>
            <person name="Wilkins M.J."/>
            <person name="Karaoz U."/>
            <person name="Brodie E.L."/>
            <person name="Williams K.H."/>
            <person name="Hubbard S.S."/>
            <person name="Banfield J.F."/>
        </authorList>
    </citation>
    <scope>NUCLEOTIDE SEQUENCE [LARGE SCALE GENOMIC DNA]</scope>
</reference>
<dbReference type="PANTHER" id="PTHR15394">
    <property type="entry name" value="SERINE HYDROLASE RBBP9"/>
    <property type="match status" value="1"/>
</dbReference>
<dbReference type="Proteomes" id="UP000177268">
    <property type="component" value="Unassembled WGS sequence"/>
</dbReference>
<gene>
    <name evidence="1" type="ORF">A2Z00_01080</name>
</gene>
<name>A0A1F5ZH41_9BACT</name>
<sequence length="178" mass="20779">MKRAIIIHAWEETPNGQWLPWLKNTLENLGWKVDVPEMPHTKKPKLKEWMDTLISLSPGKDTVLIGHSLSNSLIMKYLERPEVRIKSAILVAAWDWLMEDVKEFHQTFFENGFEYEKIKKKQIPITIVNSTTDPWIDFERSKKLASKLNAKFVSVKNAGHFMARDGYTEFPLLVKLLE</sequence>
<dbReference type="InterPro" id="IPR010662">
    <property type="entry name" value="RBBP9/YdeN"/>
</dbReference>
<dbReference type="AlphaFoldDB" id="A0A1F5ZH41"/>
<evidence type="ECO:0000313" key="1">
    <source>
        <dbReference type="EMBL" id="OGG11634.1"/>
    </source>
</evidence>
<dbReference type="SUPFAM" id="SSF53474">
    <property type="entry name" value="alpha/beta-Hydrolases"/>
    <property type="match status" value="1"/>
</dbReference>
<dbReference type="GO" id="GO:0016787">
    <property type="term" value="F:hydrolase activity"/>
    <property type="evidence" value="ECO:0007669"/>
    <property type="project" value="InterPro"/>
</dbReference>
<dbReference type="Pfam" id="PF06821">
    <property type="entry name" value="Ser_hydrolase"/>
    <property type="match status" value="1"/>
</dbReference>
<dbReference type="STRING" id="1798370.A2Z00_01080"/>
<dbReference type="Gene3D" id="3.40.50.1820">
    <property type="entry name" value="alpha/beta hydrolase"/>
    <property type="match status" value="1"/>
</dbReference>
<evidence type="ECO:0008006" key="3">
    <source>
        <dbReference type="Google" id="ProtNLM"/>
    </source>
</evidence>
<dbReference type="InterPro" id="IPR029058">
    <property type="entry name" value="AB_hydrolase_fold"/>
</dbReference>
<organism evidence="1 2">
    <name type="scientific">Candidatus Gottesmanbacteria bacterium RBG_13_45_10</name>
    <dbReference type="NCBI Taxonomy" id="1798370"/>
    <lineage>
        <taxon>Bacteria</taxon>
        <taxon>Candidatus Gottesmaniibacteriota</taxon>
    </lineage>
</organism>
<comment type="caution">
    <text evidence="1">The sequence shown here is derived from an EMBL/GenBank/DDBJ whole genome shotgun (WGS) entry which is preliminary data.</text>
</comment>
<dbReference type="EMBL" id="MFIZ01000022">
    <property type="protein sequence ID" value="OGG11634.1"/>
    <property type="molecule type" value="Genomic_DNA"/>
</dbReference>
<proteinExistence type="predicted"/>
<accession>A0A1F5ZH41</accession>